<proteinExistence type="predicted"/>
<keyword evidence="3" id="KW-1185">Reference proteome</keyword>
<organism evidence="2 3">
    <name type="scientific">Mycobacterium ulcerans str. Harvey</name>
    <dbReference type="NCBI Taxonomy" id="1299332"/>
    <lineage>
        <taxon>Bacteria</taxon>
        <taxon>Bacillati</taxon>
        <taxon>Actinomycetota</taxon>
        <taxon>Actinomycetes</taxon>
        <taxon>Mycobacteriales</taxon>
        <taxon>Mycobacteriaceae</taxon>
        <taxon>Mycobacterium</taxon>
        <taxon>Mycobacterium ulcerans group</taxon>
    </lineage>
</organism>
<dbReference type="Proteomes" id="UP000020681">
    <property type="component" value="Unassembled WGS sequence"/>
</dbReference>
<feature type="region of interest" description="Disordered" evidence="1">
    <location>
        <begin position="1"/>
        <end position="41"/>
    </location>
</feature>
<dbReference type="EMBL" id="JAOL01000078">
    <property type="protein sequence ID" value="EUA92344.1"/>
    <property type="molecule type" value="Genomic_DNA"/>
</dbReference>
<evidence type="ECO:0000256" key="1">
    <source>
        <dbReference type="SAM" id="MobiDB-lite"/>
    </source>
</evidence>
<comment type="caution">
    <text evidence="2">The sequence shown here is derived from an EMBL/GenBank/DDBJ whole genome shotgun (WGS) entry which is preliminary data.</text>
</comment>
<sequence length="41" mass="4326">MLGVQHNSMPARGNVAGVIRAGSTSGGEDPRDWAPDAWEMT</sequence>
<accession>A0ABP3AN70</accession>
<gene>
    <name evidence="2" type="ORF">I551_1163</name>
</gene>
<name>A0ABP3AN70_MYCUL</name>
<reference evidence="2 3" key="1">
    <citation type="submission" date="2014-01" db="EMBL/GenBank/DDBJ databases">
        <authorList>
            <person name="Dobos K."/>
            <person name="Lenaerts A."/>
            <person name="Ordway D."/>
            <person name="DeGroote M.A."/>
            <person name="Parker T."/>
            <person name="Sizemore C."/>
            <person name="Tallon L.J."/>
            <person name="Sadzewicz L.K."/>
            <person name="Sengamalay N."/>
            <person name="Fraser C.M."/>
            <person name="Hine E."/>
            <person name="Shefchek K.A."/>
            <person name="Das S.P."/>
            <person name="Tettelin H."/>
        </authorList>
    </citation>
    <scope>NUCLEOTIDE SEQUENCE [LARGE SCALE GENOMIC DNA]</scope>
    <source>
        <strain evidence="2 3">Harvey</strain>
    </source>
</reference>
<evidence type="ECO:0000313" key="2">
    <source>
        <dbReference type="EMBL" id="EUA92344.1"/>
    </source>
</evidence>
<evidence type="ECO:0000313" key="3">
    <source>
        <dbReference type="Proteomes" id="UP000020681"/>
    </source>
</evidence>
<protein>
    <submittedName>
        <fullName evidence="2">Uncharacterized protein</fullName>
    </submittedName>
</protein>